<protein>
    <recommendedName>
        <fullName evidence="4">DUF1302 domain-containing protein</fullName>
    </recommendedName>
</protein>
<reference evidence="3" key="1">
    <citation type="submission" date="2016-10" db="EMBL/GenBank/DDBJ databases">
        <authorList>
            <person name="Varghese N."/>
            <person name="Submissions S."/>
        </authorList>
    </citation>
    <scope>NUCLEOTIDE SEQUENCE [LARGE SCALE GENOMIC DNA]</scope>
    <source>
        <strain evidence="3">CGMCC 1.12041</strain>
    </source>
</reference>
<proteinExistence type="predicted"/>
<dbReference type="InterPro" id="IPR010727">
    <property type="entry name" value="DUF1302"/>
</dbReference>
<evidence type="ECO:0000256" key="1">
    <source>
        <dbReference type="SAM" id="SignalP"/>
    </source>
</evidence>
<dbReference type="AlphaFoldDB" id="A0A1I1PUB6"/>
<dbReference type="EMBL" id="FOLD01000017">
    <property type="protein sequence ID" value="SFD13466.1"/>
    <property type="molecule type" value="Genomic_DNA"/>
</dbReference>
<gene>
    <name evidence="2" type="ORF">SAMN05216204_11716</name>
</gene>
<dbReference type="Pfam" id="PF06980">
    <property type="entry name" value="DUF1302"/>
    <property type="match status" value="1"/>
</dbReference>
<evidence type="ECO:0000313" key="3">
    <source>
        <dbReference type="Proteomes" id="UP000198639"/>
    </source>
</evidence>
<evidence type="ECO:0000313" key="2">
    <source>
        <dbReference type="EMBL" id="SFD13466.1"/>
    </source>
</evidence>
<evidence type="ECO:0008006" key="4">
    <source>
        <dbReference type="Google" id="ProtNLM"/>
    </source>
</evidence>
<name>A0A1I1PUB6_9BURK</name>
<keyword evidence="3" id="KW-1185">Reference proteome</keyword>
<accession>A0A1I1PUB6</accession>
<keyword evidence="1" id="KW-0732">Signal</keyword>
<dbReference type="InterPro" id="IPR006311">
    <property type="entry name" value="TAT_signal"/>
</dbReference>
<dbReference type="Proteomes" id="UP000198639">
    <property type="component" value="Unassembled WGS sequence"/>
</dbReference>
<dbReference type="OrthoDB" id="8932625at2"/>
<sequence length="559" mass="59893">MHPSRPTPGKSGPPRRSAIAGAVLAVLAGAAASAVQAAPVETDNPDLRIRFDNTVKYSQAYRLEKASPGLASCAICLNQNDGDNNFGKGMVSNRIDLLSEFDVTYQNVGLRVSGAAWYDATYRSSNDNDTITANHVPRNEFPEVTRKLLGKKAELLDAFVFGKASLGDMQASFRLGRHTLLWGESLFYGANGIAGGQAPIDLVKLLSVPNAQFKETAMPTGKLSGQVQVNEDVSVGAYYQYDWRKTRMMPVGGYLSASDAMGDGAERIIAGNPALPNPPAFAALPEQEPKDDGQYGLQLRMRAPSIDTDFGFYATRYHATTPSNIYNTLTGFPPAPRPSTFQWTYAEGIRAYGASFAKAIGEVSLSGEVSVRRNAPLSSSGQSILSSIGVNVGLNNNSKPGYAIGETAHAQLSWLASLGPSFISREASFLGEIAWNRITSVTRNAGMLNPNADRSATALRMVFSPTYRQLFPGVDLSVPVGVSHTRGRSGALGPGFGVHRGGDINLGVSAIYLNGWTLAANYTHFYGPEGPTLDGANNAQFKQALRDRDYLSLSIRNSF</sequence>
<dbReference type="PROSITE" id="PS51318">
    <property type="entry name" value="TAT"/>
    <property type="match status" value="1"/>
</dbReference>
<feature type="signal peptide" evidence="1">
    <location>
        <begin position="1"/>
        <end position="37"/>
    </location>
</feature>
<organism evidence="2 3">
    <name type="scientific">Massilia yuzhufengensis</name>
    <dbReference type="NCBI Taxonomy" id="1164594"/>
    <lineage>
        <taxon>Bacteria</taxon>
        <taxon>Pseudomonadati</taxon>
        <taxon>Pseudomonadota</taxon>
        <taxon>Betaproteobacteria</taxon>
        <taxon>Burkholderiales</taxon>
        <taxon>Oxalobacteraceae</taxon>
        <taxon>Telluria group</taxon>
        <taxon>Massilia</taxon>
    </lineage>
</organism>
<dbReference type="STRING" id="1164594.SAMN05216204_11716"/>
<feature type="chain" id="PRO_5011658241" description="DUF1302 domain-containing protein" evidence="1">
    <location>
        <begin position="38"/>
        <end position="559"/>
    </location>
</feature>